<proteinExistence type="predicted"/>
<accession>W1XHU5</accession>
<dbReference type="Gene3D" id="2.40.30.20">
    <property type="match status" value="1"/>
</dbReference>
<comment type="function">
    <text evidence="2">Catalyzes the dismutation of two molecules of 6,7-dimethyl-8-ribityllumazine, resulting in the formation of riboflavin and 5-amino-6-(D-ribitylamino)uracil.</text>
</comment>
<comment type="pathway">
    <text evidence="3">Cofactor biosynthesis; riboflavin biosynthesis; riboflavin from 2-hydroxy-3-oxobutyl phosphate and 5-amino-6-(D-ribitylamino)uracil: step 2/2.</text>
</comment>
<evidence type="ECO:0000313" key="10">
    <source>
        <dbReference type="EMBL" id="ETJ29903.1"/>
    </source>
</evidence>
<evidence type="ECO:0000256" key="6">
    <source>
        <dbReference type="ARBA" id="ARBA00022619"/>
    </source>
</evidence>
<feature type="domain" description="Lumazine-binding" evidence="9">
    <location>
        <begin position="1"/>
        <end position="68"/>
    </location>
</feature>
<sequence length="68" mass="7582">GTWFTISADKEILKYIILKGSITIDGISLTVAYVDNEIFKVSIIPHTLKNTILAQKIQGSYVNLENDI</sequence>
<dbReference type="PANTHER" id="PTHR21098">
    <property type="entry name" value="RIBOFLAVIN SYNTHASE ALPHA CHAIN"/>
    <property type="match status" value="1"/>
</dbReference>
<keyword evidence="8" id="KW-0677">Repeat</keyword>
<dbReference type="InterPro" id="IPR001783">
    <property type="entry name" value="Lumazine-bd"/>
</dbReference>
<dbReference type="InterPro" id="IPR023366">
    <property type="entry name" value="ATP_synth_asu-like_sf"/>
</dbReference>
<feature type="non-terminal residue" evidence="10">
    <location>
        <position position="68"/>
    </location>
</feature>
<reference evidence="10" key="1">
    <citation type="submission" date="2013-12" db="EMBL/GenBank/DDBJ databases">
        <title>A Varibaculum cambriense genome reconstructed from a premature infant gut community with otherwise low bacterial novelty that shifts toward anaerobic metabolism during the third week of life.</title>
        <authorList>
            <person name="Brown C.T."/>
            <person name="Sharon I."/>
            <person name="Thomas B.C."/>
            <person name="Castelle C.J."/>
            <person name="Morowitz M.J."/>
            <person name="Banfield J.F."/>
        </authorList>
    </citation>
    <scope>NUCLEOTIDE SEQUENCE</scope>
</reference>
<comment type="catalytic activity">
    <reaction evidence="1">
        <text>2 6,7-dimethyl-8-(1-D-ribityl)lumazine + H(+) = 5-amino-6-(D-ribitylamino)uracil + riboflavin</text>
        <dbReference type="Rhea" id="RHEA:20772"/>
        <dbReference type="ChEBI" id="CHEBI:15378"/>
        <dbReference type="ChEBI" id="CHEBI:15934"/>
        <dbReference type="ChEBI" id="CHEBI:57986"/>
        <dbReference type="ChEBI" id="CHEBI:58201"/>
        <dbReference type="EC" id="2.5.1.9"/>
    </reaction>
</comment>
<dbReference type="AlphaFoldDB" id="W1XHU5"/>
<dbReference type="PANTHER" id="PTHR21098:SF12">
    <property type="entry name" value="RIBOFLAVIN SYNTHASE"/>
    <property type="match status" value="1"/>
</dbReference>
<evidence type="ECO:0000256" key="1">
    <source>
        <dbReference type="ARBA" id="ARBA00000968"/>
    </source>
</evidence>
<name>W1XHU5_9ZZZZ</name>
<dbReference type="GO" id="GO:0009231">
    <property type="term" value="P:riboflavin biosynthetic process"/>
    <property type="evidence" value="ECO:0007669"/>
    <property type="project" value="UniProtKB-KW"/>
</dbReference>
<comment type="caution">
    <text evidence="10">The sequence shown here is derived from an EMBL/GenBank/DDBJ whole genome shotgun (WGS) entry which is preliminary data.</text>
</comment>
<organism evidence="10">
    <name type="scientific">human gut metagenome</name>
    <dbReference type="NCBI Taxonomy" id="408170"/>
    <lineage>
        <taxon>unclassified sequences</taxon>
        <taxon>metagenomes</taxon>
        <taxon>organismal metagenomes</taxon>
    </lineage>
</organism>
<keyword evidence="6" id="KW-0686">Riboflavin biosynthesis</keyword>
<evidence type="ECO:0000259" key="9">
    <source>
        <dbReference type="PROSITE" id="PS51177"/>
    </source>
</evidence>
<dbReference type="Pfam" id="PF00677">
    <property type="entry name" value="Lum_binding"/>
    <property type="match status" value="1"/>
</dbReference>
<evidence type="ECO:0000256" key="7">
    <source>
        <dbReference type="ARBA" id="ARBA00022679"/>
    </source>
</evidence>
<feature type="non-terminal residue" evidence="10">
    <location>
        <position position="1"/>
    </location>
</feature>
<evidence type="ECO:0000256" key="5">
    <source>
        <dbReference type="ARBA" id="ARBA00013950"/>
    </source>
</evidence>
<dbReference type="EC" id="2.5.1.9" evidence="4"/>
<dbReference type="InterPro" id="IPR017938">
    <property type="entry name" value="Riboflavin_synthase-like_b-brl"/>
</dbReference>
<keyword evidence="7" id="KW-0808">Transferase</keyword>
<evidence type="ECO:0000256" key="4">
    <source>
        <dbReference type="ARBA" id="ARBA00012827"/>
    </source>
</evidence>
<dbReference type="EMBL" id="AZMM01015572">
    <property type="protein sequence ID" value="ETJ29903.1"/>
    <property type="molecule type" value="Genomic_DNA"/>
</dbReference>
<protein>
    <recommendedName>
        <fullName evidence="5">Riboflavin synthase</fullName>
        <ecNumber evidence="4">2.5.1.9</ecNumber>
    </recommendedName>
</protein>
<dbReference type="GO" id="GO:0004746">
    <property type="term" value="F:riboflavin synthase activity"/>
    <property type="evidence" value="ECO:0007669"/>
    <property type="project" value="UniProtKB-EC"/>
</dbReference>
<evidence type="ECO:0000256" key="8">
    <source>
        <dbReference type="ARBA" id="ARBA00022737"/>
    </source>
</evidence>
<dbReference type="InterPro" id="IPR026017">
    <property type="entry name" value="Lumazine-bd_dom"/>
</dbReference>
<evidence type="ECO:0000256" key="3">
    <source>
        <dbReference type="ARBA" id="ARBA00004887"/>
    </source>
</evidence>
<gene>
    <name evidence="10" type="ORF">Q604_UNBC15572G0001</name>
</gene>
<evidence type="ECO:0000256" key="2">
    <source>
        <dbReference type="ARBA" id="ARBA00002803"/>
    </source>
</evidence>
<dbReference type="SUPFAM" id="SSF63380">
    <property type="entry name" value="Riboflavin synthase domain-like"/>
    <property type="match status" value="1"/>
</dbReference>
<dbReference type="PROSITE" id="PS51177">
    <property type="entry name" value="LUMAZINE_BIND"/>
    <property type="match status" value="1"/>
</dbReference>